<comment type="caution">
    <text evidence="2">The sequence shown here is derived from an EMBL/GenBank/DDBJ whole genome shotgun (WGS) entry which is preliminary data.</text>
</comment>
<gene>
    <name evidence="2" type="ORF">RM590_18390</name>
</gene>
<sequence length="48" mass="4420">MTPGATSSVTGGALSGSSEPKNAAGWDASAVGTTTVRAAAVAAVSAAR</sequence>
<dbReference type="Proteomes" id="UP001183246">
    <property type="component" value="Unassembled WGS sequence"/>
</dbReference>
<dbReference type="RefSeq" id="WP_311705698.1">
    <property type="nucleotide sequence ID" value="NZ_JAVREL010000010.1"/>
</dbReference>
<organism evidence="2 3">
    <name type="scientific">Streptomyces litchfieldiae</name>
    <dbReference type="NCBI Taxonomy" id="3075543"/>
    <lineage>
        <taxon>Bacteria</taxon>
        <taxon>Bacillati</taxon>
        <taxon>Actinomycetota</taxon>
        <taxon>Actinomycetes</taxon>
        <taxon>Kitasatosporales</taxon>
        <taxon>Streptomycetaceae</taxon>
        <taxon>Streptomyces</taxon>
    </lineage>
</organism>
<feature type="compositionally biased region" description="Polar residues" evidence="1">
    <location>
        <begin position="1"/>
        <end position="20"/>
    </location>
</feature>
<keyword evidence="3" id="KW-1185">Reference proteome</keyword>
<accession>A0ABU2MSX4</accession>
<feature type="region of interest" description="Disordered" evidence="1">
    <location>
        <begin position="1"/>
        <end position="29"/>
    </location>
</feature>
<reference evidence="3" key="1">
    <citation type="submission" date="2023-07" db="EMBL/GenBank/DDBJ databases">
        <title>30 novel species of actinomycetes from the DSMZ collection.</title>
        <authorList>
            <person name="Nouioui I."/>
        </authorList>
    </citation>
    <scope>NUCLEOTIDE SEQUENCE [LARGE SCALE GENOMIC DNA]</scope>
    <source>
        <strain evidence="3">DSM 44938</strain>
    </source>
</reference>
<name>A0ABU2MSX4_9ACTN</name>
<protein>
    <submittedName>
        <fullName evidence="2">Uncharacterized protein</fullName>
    </submittedName>
</protein>
<evidence type="ECO:0000256" key="1">
    <source>
        <dbReference type="SAM" id="MobiDB-lite"/>
    </source>
</evidence>
<proteinExistence type="predicted"/>
<dbReference type="EMBL" id="JAVREL010000010">
    <property type="protein sequence ID" value="MDT0344566.1"/>
    <property type="molecule type" value="Genomic_DNA"/>
</dbReference>
<evidence type="ECO:0000313" key="2">
    <source>
        <dbReference type="EMBL" id="MDT0344566.1"/>
    </source>
</evidence>
<evidence type="ECO:0000313" key="3">
    <source>
        <dbReference type="Proteomes" id="UP001183246"/>
    </source>
</evidence>